<feature type="transmembrane region" description="Helical" evidence="10">
    <location>
        <begin position="50"/>
        <end position="73"/>
    </location>
</feature>
<evidence type="ECO:0000313" key="12">
    <source>
        <dbReference type="Proteomes" id="UP000243250"/>
    </source>
</evidence>
<feature type="transmembrane region" description="Helical" evidence="10">
    <location>
        <begin position="368"/>
        <end position="388"/>
    </location>
</feature>
<evidence type="ECO:0000256" key="3">
    <source>
        <dbReference type="ARBA" id="ARBA00022449"/>
    </source>
</evidence>
<evidence type="ECO:0000256" key="6">
    <source>
        <dbReference type="ARBA" id="ARBA00022989"/>
    </source>
</evidence>
<comment type="subcellular location">
    <subcellularLocation>
        <location evidence="1">Cell membrane</location>
        <topology evidence="1">Multi-pass membrane protein</topology>
    </subcellularLocation>
</comment>
<keyword evidence="12" id="KW-1185">Reference proteome</keyword>
<dbReference type="Proteomes" id="UP000243250">
    <property type="component" value="Unassembled WGS sequence"/>
</dbReference>
<keyword evidence="3" id="KW-0050">Antiport</keyword>
<sequence length="463" mass="48051">MLDVSTEDITDGPIPRTLVLLALPLVAQNFALVAQQVIDTFWLGRLGTDAVAAVGLVIPLGALLTIPITAVFVGSQVTASQRVGAGDDARARRLPVHAVVLMALVSTVLVGVVYFAAEPALRLLYPNTTVVAAGATYMLGWSLSLVMSSVSDGLESGFVGFGDTRAALLVNLTAVGLNVVLDPFFIFGLWVFPEWGVFGAAIATGVGYAGGGLLALGIALRGRTAFSLSRDAFWFDAGAFADIVRTGTPIALKNAGRQVARAVMISLVTLTGGAAALAAYTVGARLATVAFVPIQGLSAATTSMVGQNVGADAPERAAAATRVGVLVGAVGLSLVGLTQWAMPDLIARTFIPEIGAETLSLTVDYLRILAYGYWAFAFIYVIEAGFSGAGRTDLSMYSTLVQYWAVRLPIALVGVYVLGMGVHAVFWAVTLSNVAAAVGLFVFYRYSASRGLFRAASNAASAD</sequence>
<dbReference type="GO" id="GO:0042910">
    <property type="term" value="F:xenobiotic transmembrane transporter activity"/>
    <property type="evidence" value="ECO:0007669"/>
    <property type="project" value="InterPro"/>
</dbReference>
<evidence type="ECO:0000256" key="7">
    <source>
        <dbReference type="ARBA" id="ARBA00023065"/>
    </source>
</evidence>
<accession>A0A1I6GIT3</accession>
<dbReference type="AlphaFoldDB" id="A0A1I6GIT3"/>
<evidence type="ECO:0000313" key="11">
    <source>
        <dbReference type="EMBL" id="SFR42105.1"/>
    </source>
</evidence>
<keyword evidence="6 10" id="KW-1133">Transmembrane helix</keyword>
<feature type="transmembrane region" description="Helical" evidence="10">
    <location>
        <begin position="323"/>
        <end position="342"/>
    </location>
</feature>
<gene>
    <name evidence="11" type="ORF">SAMN04488124_1109</name>
</gene>
<keyword evidence="2" id="KW-0813">Transport</keyword>
<feature type="transmembrane region" description="Helical" evidence="10">
    <location>
        <begin position="289"/>
        <end position="311"/>
    </location>
</feature>
<evidence type="ECO:0000256" key="1">
    <source>
        <dbReference type="ARBA" id="ARBA00004651"/>
    </source>
</evidence>
<dbReference type="Pfam" id="PF01554">
    <property type="entry name" value="MatE"/>
    <property type="match status" value="2"/>
</dbReference>
<protein>
    <recommendedName>
        <fullName evidence="9">Multidrug-efflux transporter</fullName>
    </recommendedName>
</protein>
<dbReference type="InterPro" id="IPR002528">
    <property type="entry name" value="MATE_fam"/>
</dbReference>
<feature type="transmembrane region" description="Helical" evidence="10">
    <location>
        <begin position="198"/>
        <end position="220"/>
    </location>
</feature>
<name>A0A1I6GIT3_9EURY</name>
<evidence type="ECO:0000256" key="4">
    <source>
        <dbReference type="ARBA" id="ARBA00022475"/>
    </source>
</evidence>
<evidence type="ECO:0000256" key="9">
    <source>
        <dbReference type="ARBA" id="ARBA00031636"/>
    </source>
</evidence>
<keyword evidence="7" id="KW-0406">Ion transport</keyword>
<dbReference type="InterPro" id="IPR050222">
    <property type="entry name" value="MATE_MdtK"/>
</dbReference>
<dbReference type="PANTHER" id="PTHR43298">
    <property type="entry name" value="MULTIDRUG RESISTANCE PROTEIN NORM-RELATED"/>
    <property type="match status" value="1"/>
</dbReference>
<evidence type="ECO:0000256" key="5">
    <source>
        <dbReference type="ARBA" id="ARBA00022692"/>
    </source>
</evidence>
<dbReference type="PANTHER" id="PTHR43298:SF2">
    <property type="entry name" value="FMN_FAD EXPORTER YEEO-RELATED"/>
    <property type="match status" value="1"/>
</dbReference>
<dbReference type="InterPro" id="IPR048279">
    <property type="entry name" value="MdtK-like"/>
</dbReference>
<evidence type="ECO:0000256" key="10">
    <source>
        <dbReference type="SAM" id="Phobius"/>
    </source>
</evidence>
<keyword evidence="8 10" id="KW-0472">Membrane</keyword>
<keyword evidence="5 10" id="KW-0812">Transmembrane</keyword>
<organism evidence="11 12">
    <name type="scientific">Halogeometricum limi</name>
    <dbReference type="NCBI Taxonomy" id="555875"/>
    <lineage>
        <taxon>Archaea</taxon>
        <taxon>Methanobacteriati</taxon>
        <taxon>Methanobacteriota</taxon>
        <taxon>Stenosarchaea group</taxon>
        <taxon>Halobacteria</taxon>
        <taxon>Halobacteriales</taxon>
        <taxon>Haloferacaceae</taxon>
        <taxon>Halogeometricum</taxon>
    </lineage>
</organism>
<evidence type="ECO:0000256" key="2">
    <source>
        <dbReference type="ARBA" id="ARBA00022448"/>
    </source>
</evidence>
<feature type="transmembrane region" description="Helical" evidence="10">
    <location>
        <begin position="262"/>
        <end position="283"/>
    </location>
</feature>
<evidence type="ECO:0000256" key="8">
    <source>
        <dbReference type="ARBA" id="ARBA00023136"/>
    </source>
</evidence>
<dbReference type="GO" id="GO:0005886">
    <property type="term" value="C:plasma membrane"/>
    <property type="evidence" value="ECO:0007669"/>
    <property type="project" value="UniProtKB-SubCell"/>
</dbReference>
<feature type="transmembrane region" description="Helical" evidence="10">
    <location>
        <begin position="400"/>
        <end position="418"/>
    </location>
</feature>
<proteinExistence type="predicted"/>
<dbReference type="NCBIfam" id="TIGR00797">
    <property type="entry name" value="matE"/>
    <property type="match status" value="1"/>
</dbReference>
<dbReference type="OrthoDB" id="214119at2157"/>
<reference evidence="12" key="1">
    <citation type="submission" date="2016-10" db="EMBL/GenBank/DDBJ databases">
        <authorList>
            <person name="Varghese N."/>
            <person name="Submissions S."/>
        </authorList>
    </citation>
    <scope>NUCLEOTIDE SEQUENCE [LARGE SCALE GENOMIC DNA]</scope>
    <source>
        <strain evidence="12">CGMCC 1.8711</strain>
    </source>
</reference>
<dbReference type="GO" id="GO:0015297">
    <property type="term" value="F:antiporter activity"/>
    <property type="evidence" value="ECO:0007669"/>
    <property type="project" value="UniProtKB-KW"/>
</dbReference>
<dbReference type="EMBL" id="FOYS01000002">
    <property type="protein sequence ID" value="SFR42105.1"/>
    <property type="molecule type" value="Genomic_DNA"/>
</dbReference>
<keyword evidence="4" id="KW-1003">Cell membrane</keyword>
<feature type="transmembrane region" description="Helical" evidence="10">
    <location>
        <begin position="123"/>
        <end position="147"/>
    </location>
</feature>
<dbReference type="GO" id="GO:0006811">
    <property type="term" value="P:monoatomic ion transport"/>
    <property type="evidence" value="ECO:0007669"/>
    <property type="project" value="UniProtKB-KW"/>
</dbReference>
<feature type="transmembrane region" description="Helical" evidence="10">
    <location>
        <begin position="168"/>
        <end position="192"/>
    </location>
</feature>
<dbReference type="RefSeq" id="WP_089877676.1">
    <property type="nucleotide sequence ID" value="NZ_FOYS01000002.1"/>
</dbReference>
<dbReference type="PIRSF" id="PIRSF006603">
    <property type="entry name" value="DinF"/>
    <property type="match status" value="1"/>
</dbReference>
<feature type="transmembrane region" description="Helical" evidence="10">
    <location>
        <begin position="424"/>
        <end position="444"/>
    </location>
</feature>
<feature type="transmembrane region" description="Helical" evidence="10">
    <location>
        <begin position="94"/>
        <end position="117"/>
    </location>
</feature>
<dbReference type="STRING" id="555875.SAMN04488124_1109"/>